<dbReference type="GO" id="GO:0009236">
    <property type="term" value="P:cobalamin biosynthetic process"/>
    <property type="evidence" value="ECO:0007669"/>
    <property type="project" value="UniProtKB-UniRule"/>
</dbReference>
<dbReference type="Pfam" id="PF03186">
    <property type="entry name" value="CobD_Cbib"/>
    <property type="match status" value="1"/>
</dbReference>
<evidence type="ECO:0000256" key="3">
    <source>
        <dbReference type="ARBA" id="ARBA00006263"/>
    </source>
</evidence>
<comment type="function">
    <text evidence="9">Converts cobyric acid to cobinamide by the addition of aminopropanol on the F carboxylic group.</text>
</comment>
<dbReference type="InterPro" id="IPR004485">
    <property type="entry name" value="Cobalamin_biosynth_CobD/CbiB"/>
</dbReference>
<evidence type="ECO:0000256" key="9">
    <source>
        <dbReference type="HAMAP-Rule" id="MF_00024"/>
    </source>
</evidence>
<evidence type="ECO:0000256" key="4">
    <source>
        <dbReference type="ARBA" id="ARBA00022475"/>
    </source>
</evidence>
<dbReference type="GO" id="GO:0005886">
    <property type="term" value="C:plasma membrane"/>
    <property type="evidence" value="ECO:0007669"/>
    <property type="project" value="UniProtKB-SubCell"/>
</dbReference>
<comment type="similarity">
    <text evidence="3 9">Belongs to the CobD/CbiB family.</text>
</comment>
<dbReference type="OrthoDB" id="9811967at2"/>
<dbReference type="NCBIfam" id="TIGR00380">
    <property type="entry name" value="cobal_cbiB"/>
    <property type="match status" value="1"/>
</dbReference>
<dbReference type="AlphaFoldDB" id="A0A2S9GUZ0"/>
<evidence type="ECO:0000256" key="5">
    <source>
        <dbReference type="ARBA" id="ARBA00022573"/>
    </source>
</evidence>
<keyword evidence="8 9" id="KW-0472">Membrane</keyword>
<dbReference type="Proteomes" id="UP000237839">
    <property type="component" value="Unassembled WGS sequence"/>
</dbReference>
<comment type="subcellular location">
    <subcellularLocation>
        <location evidence="1 9">Cell membrane</location>
        <topology evidence="1 9">Multi-pass membrane protein</topology>
    </subcellularLocation>
</comment>
<feature type="transmembrane region" description="Helical" evidence="9">
    <location>
        <begin position="153"/>
        <end position="175"/>
    </location>
</feature>
<keyword evidence="5 9" id="KW-0169">Cobalamin biosynthesis</keyword>
<keyword evidence="4 9" id="KW-1003">Cell membrane</keyword>
<evidence type="ECO:0000256" key="8">
    <source>
        <dbReference type="ARBA" id="ARBA00023136"/>
    </source>
</evidence>
<evidence type="ECO:0000256" key="2">
    <source>
        <dbReference type="ARBA" id="ARBA00004953"/>
    </source>
</evidence>
<evidence type="ECO:0000313" key="10">
    <source>
        <dbReference type="EMBL" id="PRC91530.1"/>
    </source>
</evidence>
<keyword evidence="11" id="KW-1185">Reference proteome</keyword>
<name>A0A2S9GUZ0_9BURK</name>
<feature type="transmembrane region" description="Helical" evidence="9">
    <location>
        <begin position="81"/>
        <end position="99"/>
    </location>
</feature>
<feature type="transmembrane region" description="Helical" evidence="9">
    <location>
        <begin position="53"/>
        <end position="74"/>
    </location>
</feature>
<feature type="transmembrane region" description="Helical" evidence="9">
    <location>
        <begin position="289"/>
        <end position="314"/>
    </location>
</feature>
<dbReference type="HAMAP" id="MF_00024">
    <property type="entry name" value="CobD_CbiB"/>
    <property type="match status" value="1"/>
</dbReference>
<evidence type="ECO:0000256" key="1">
    <source>
        <dbReference type="ARBA" id="ARBA00004651"/>
    </source>
</evidence>
<sequence>MLIGLSMPAIAWMLLAGVILDLVYGELPRWHPLVGFGRWATWVEQRLNRQRHLILRGLLAWIIVVLPLVGLVFLISKQDDFAWLGHIILLYFCIGLRSLRDHNLPILMALKNQDLEQARQLTSRIVSRDTANATAADLAKASTESMLENGNDAVFGTLFWFVLAGGAGALLFRLANTLDAMWGYRNARFNYFGRVAARVDDVMNWIPARLTALSYVLLAPTYLDKRCAWHCWRSQAPNWPSPNAGPVMASGAGALGLALGGTADYGGITEQRPSLGEGRAAQGEDILRAWHLVLTTTVLWLAIALAAGAVFFVYGGMDGQFYA</sequence>
<dbReference type="UniPathway" id="UPA00148"/>
<organism evidence="10 11">
    <name type="scientific">Solimicrobium silvestre</name>
    <dbReference type="NCBI Taxonomy" id="2099400"/>
    <lineage>
        <taxon>Bacteria</taxon>
        <taxon>Pseudomonadati</taxon>
        <taxon>Pseudomonadota</taxon>
        <taxon>Betaproteobacteria</taxon>
        <taxon>Burkholderiales</taxon>
        <taxon>Oxalobacteraceae</taxon>
        <taxon>Solimicrobium</taxon>
    </lineage>
</organism>
<dbReference type="GO" id="GO:0048472">
    <property type="term" value="F:threonine-phosphate decarboxylase activity"/>
    <property type="evidence" value="ECO:0007669"/>
    <property type="project" value="InterPro"/>
</dbReference>
<dbReference type="PANTHER" id="PTHR34308:SF1">
    <property type="entry name" value="COBALAMIN BIOSYNTHESIS PROTEIN CBIB"/>
    <property type="match status" value="1"/>
</dbReference>
<evidence type="ECO:0000256" key="7">
    <source>
        <dbReference type="ARBA" id="ARBA00022989"/>
    </source>
</evidence>
<dbReference type="RefSeq" id="WP_105533552.1">
    <property type="nucleotide sequence ID" value="NZ_PUGF01000022.1"/>
</dbReference>
<dbReference type="EMBL" id="PUGF01000022">
    <property type="protein sequence ID" value="PRC91530.1"/>
    <property type="molecule type" value="Genomic_DNA"/>
</dbReference>
<evidence type="ECO:0000313" key="11">
    <source>
        <dbReference type="Proteomes" id="UP000237839"/>
    </source>
</evidence>
<protein>
    <recommendedName>
        <fullName evidence="9">Cobalamin biosynthesis protein CobD</fullName>
    </recommendedName>
</protein>
<gene>
    <name evidence="9" type="primary">cobD</name>
    <name evidence="10" type="ORF">S2091_3808</name>
</gene>
<dbReference type="PANTHER" id="PTHR34308">
    <property type="entry name" value="COBALAMIN BIOSYNTHESIS PROTEIN CBIB"/>
    <property type="match status" value="1"/>
</dbReference>
<comment type="pathway">
    <text evidence="2 9">Cofactor biosynthesis; adenosylcobalamin biosynthesis.</text>
</comment>
<reference evidence="10 11" key="1">
    <citation type="submission" date="2018-02" db="EMBL/GenBank/DDBJ databases">
        <title>Solimicrobium silvestre gen. nov., sp. nov., isolated from alpine forest soil.</title>
        <authorList>
            <person name="Margesin R."/>
            <person name="Albuquerque L."/>
            <person name="Zhang D.-C."/>
            <person name="Froufe H.J.C."/>
            <person name="Severino R."/>
            <person name="Roxo I."/>
            <person name="Egas C."/>
            <person name="Da Costa M.S."/>
        </authorList>
    </citation>
    <scope>NUCLEOTIDE SEQUENCE [LARGE SCALE GENOMIC DNA]</scope>
    <source>
        <strain evidence="10 11">S20-91</strain>
    </source>
</reference>
<evidence type="ECO:0000256" key="6">
    <source>
        <dbReference type="ARBA" id="ARBA00022692"/>
    </source>
</evidence>
<keyword evidence="7 9" id="KW-1133">Transmembrane helix</keyword>
<comment type="caution">
    <text evidence="9">Lacks conserved residue(s) required for the propagation of feature annotation.</text>
</comment>
<accession>A0A2S9GUZ0</accession>
<keyword evidence="6 9" id="KW-0812">Transmembrane</keyword>
<comment type="caution">
    <text evidence="10">The sequence shown here is derived from an EMBL/GenBank/DDBJ whole genome shotgun (WGS) entry which is preliminary data.</text>
</comment>
<proteinExistence type="inferred from homology"/>
<dbReference type="GO" id="GO:0015420">
    <property type="term" value="F:ABC-type vitamin B12 transporter activity"/>
    <property type="evidence" value="ECO:0007669"/>
    <property type="project" value="UniProtKB-UniRule"/>
</dbReference>